<dbReference type="Gene3D" id="1.10.287.130">
    <property type="match status" value="1"/>
</dbReference>
<evidence type="ECO:0000256" key="1">
    <source>
        <dbReference type="ARBA" id="ARBA00000085"/>
    </source>
</evidence>
<feature type="domain" description="Histidine kinase" evidence="18">
    <location>
        <begin position="382"/>
        <end position="593"/>
    </location>
</feature>
<dbReference type="InterPro" id="IPR029151">
    <property type="entry name" value="Sensor-like_sf"/>
</dbReference>
<dbReference type="EMBL" id="RXNV01000003">
    <property type="protein sequence ID" value="RTR32473.1"/>
    <property type="molecule type" value="Genomic_DNA"/>
</dbReference>
<evidence type="ECO:0000256" key="8">
    <source>
        <dbReference type="ARBA" id="ARBA00022692"/>
    </source>
</evidence>
<keyword evidence="9" id="KW-0547">Nucleotide-binding</keyword>
<evidence type="ECO:0000256" key="2">
    <source>
        <dbReference type="ARBA" id="ARBA00004429"/>
    </source>
</evidence>
<feature type="transmembrane region" description="Helical" evidence="17">
    <location>
        <begin position="304"/>
        <end position="326"/>
    </location>
</feature>
<dbReference type="PIRSF" id="PIRSF036431">
    <property type="entry name" value="STHK_DctB"/>
    <property type="match status" value="1"/>
</dbReference>
<evidence type="ECO:0000256" key="3">
    <source>
        <dbReference type="ARBA" id="ARBA00012438"/>
    </source>
</evidence>
<dbReference type="InterPro" id="IPR005467">
    <property type="entry name" value="His_kinase_dom"/>
</dbReference>
<evidence type="ECO:0000256" key="4">
    <source>
        <dbReference type="ARBA" id="ARBA00022475"/>
    </source>
</evidence>
<dbReference type="InterPro" id="IPR003594">
    <property type="entry name" value="HATPase_dom"/>
</dbReference>
<keyword evidence="12 17" id="KW-1133">Transmembrane helix</keyword>
<dbReference type="SUPFAM" id="SSF103190">
    <property type="entry name" value="Sensory domain-like"/>
    <property type="match status" value="1"/>
</dbReference>
<keyword evidence="16" id="KW-0175">Coiled coil</keyword>
<dbReference type="Gene3D" id="3.30.565.10">
    <property type="entry name" value="Histidine kinase-like ATPase, C-terminal domain"/>
    <property type="match status" value="1"/>
</dbReference>
<dbReference type="CDD" id="cd00082">
    <property type="entry name" value="HisKA"/>
    <property type="match status" value="1"/>
</dbReference>
<reference evidence="19 20" key="1">
    <citation type="submission" date="2018-12" db="EMBL/GenBank/DDBJ databases">
        <authorList>
            <person name="Yu L."/>
        </authorList>
    </citation>
    <scope>NUCLEOTIDE SEQUENCE [LARGE SCALE GENOMIC DNA]</scope>
    <source>
        <strain evidence="19 20">HAW-EB5</strain>
    </source>
</reference>
<evidence type="ECO:0000256" key="7">
    <source>
        <dbReference type="ARBA" id="ARBA00022679"/>
    </source>
</evidence>
<dbReference type="PANTHER" id="PTHR43065:SF46">
    <property type="entry name" value="C4-DICARBOXYLATE TRANSPORT SENSOR PROTEIN DCTB"/>
    <property type="match status" value="1"/>
</dbReference>
<keyword evidence="4" id="KW-1003">Cell membrane</keyword>
<dbReference type="PRINTS" id="PR00344">
    <property type="entry name" value="BCTRLSENSOR"/>
</dbReference>
<dbReference type="GO" id="GO:0000155">
    <property type="term" value="F:phosphorelay sensor kinase activity"/>
    <property type="evidence" value="ECO:0007669"/>
    <property type="project" value="InterPro"/>
</dbReference>
<keyword evidence="7" id="KW-0808">Transferase</keyword>
<dbReference type="CDD" id="cd12914">
    <property type="entry name" value="PDC1_DGC_like"/>
    <property type="match status" value="1"/>
</dbReference>
<keyword evidence="11" id="KW-0067">ATP-binding</keyword>
<evidence type="ECO:0000256" key="13">
    <source>
        <dbReference type="ARBA" id="ARBA00023012"/>
    </source>
</evidence>
<dbReference type="InterPro" id="IPR017055">
    <property type="entry name" value="Sig_transdc_His_kinase_DctB"/>
</dbReference>
<keyword evidence="8 17" id="KW-0812">Transmembrane</keyword>
<dbReference type="SMART" id="SM00387">
    <property type="entry name" value="HATPase_c"/>
    <property type="match status" value="1"/>
</dbReference>
<evidence type="ECO:0000256" key="14">
    <source>
        <dbReference type="ARBA" id="ARBA00023136"/>
    </source>
</evidence>
<dbReference type="SMART" id="SM00388">
    <property type="entry name" value="HisKA"/>
    <property type="match status" value="1"/>
</dbReference>
<dbReference type="RefSeq" id="WP_126505363.1">
    <property type="nucleotide sequence ID" value="NZ_RXNV01000003.1"/>
</dbReference>
<evidence type="ECO:0000256" key="9">
    <source>
        <dbReference type="ARBA" id="ARBA00022741"/>
    </source>
</evidence>
<evidence type="ECO:0000259" key="18">
    <source>
        <dbReference type="PROSITE" id="PS50109"/>
    </source>
</evidence>
<evidence type="ECO:0000256" key="12">
    <source>
        <dbReference type="ARBA" id="ARBA00022989"/>
    </source>
</evidence>
<keyword evidence="5" id="KW-0997">Cell inner membrane</keyword>
<dbReference type="PANTHER" id="PTHR43065">
    <property type="entry name" value="SENSOR HISTIDINE KINASE"/>
    <property type="match status" value="1"/>
</dbReference>
<dbReference type="Proteomes" id="UP000282060">
    <property type="component" value="Unassembled WGS sequence"/>
</dbReference>
<feature type="coiled-coil region" evidence="16">
    <location>
        <begin position="339"/>
        <end position="373"/>
    </location>
</feature>
<dbReference type="InterPro" id="IPR004358">
    <property type="entry name" value="Sig_transdc_His_kin-like_C"/>
</dbReference>
<dbReference type="Gene3D" id="3.30.450.20">
    <property type="entry name" value="PAS domain"/>
    <property type="match status" value="2"/>
</dbReference>
<comment type="caution">
    <text evidence="19">The sequence shown here is derived from an EMBL/GenBank/DDBJ whole genome shotgun (WGS) entry which is preliminary data.</text>
</comment>
<dbReference type="PROSITE" id="PS50109">
    <property type="entry name" value="HIS_KIN"/>
    <property type="match status" value="1"/>
</dbReference>
<dbReference type="InterPro" id="IPR036097">
    <property type="entry name" value="HisK_dim/P_sf"/>
</dbReference>
<dbReference type="GO" id="GO:0005886">
    <property type="term" value="C:plasma membrane"/>
    <property type="evidence" value="ECO:0007669"/>
    <property type="project" value="UniProtKB-SubCell"/>
</dbReference>
<name>A0A3S0IF31_9GAMM</name>
<dbReference type="FunFam" id="1.10.287.130:FF:000049">
    <property type="entry name" value="C4-dicarboxylate transport sensor protein DctB"/>
    <property type="match status" value="1"/>
</dbReference>
<evidence type="ECO:0000256" key="11">
    <source>
        <dbReference type="ARBA" id="ARBA00022840"/>
    </source>
</evidence>
<dbReference type="AlphaFoldDB" id="A0A3S0IF31"/>
<evidence type="ECO:0000256" key="10">
    <source>
        <dbReference type="ARBA" id="ARBA00022777"/>
    </source>
</evidence>
<evidence type="ECO:0000256" key="16">
    <source>
        <dbReference type="SAM" id="Coils"/>
    </source>
</evidence>
<dbReference type="OrthoDB" id="9772100at2"/>
<keyword evidence="14 17" id="KW-0472">Membrane</keyword>
<dbReference type="SUPFAM" id="SSF55874">
    <property type="entry name" value="ATPase domain of HSP90 chaperone/DNA topoisomerase II/histidine kinase"/>
    <property type="match status" value="1"/>
</dbReference>
<protein>
    <recommendedName>
        <fullName evidence="15">C4-dicarboxylate transport sensor protein DctB</fullName>
        <ecNumber evidence="3">2.7.13.3</ecNumber>
    </recommendedName>
</protein>
<dbReference type="EC" id="2.7.13.3" evidence="3"/>
<comment type="subcellular location">
    <subcellularLocation>
        <location evidence="2">Cell inner membrane</location>
        <topology evidence="2">Multi-pass membrane protein</topology>
    </subcellularLocation>
</comment>
<evidence type="ECO:0000313" key="19">
    <source>
        <dbReference type="EMBL" id="RTR32473.1"/>
    </source>
</evidence>
<evidence type="ECO:0000313" key="20">
    <source>
        <dbReference type="Proteomes" id="UP000282060"/>
    </source>
</evidence>
<dbReference type="InterPro" id="IPR036890">
    <property type="entry name" value="HATPase_C_sf"/>
</dbReference>
<keyword evidence="6" id="KW-0597">Phosphoprotein</keyword>
<comment type="catalytic activity">
    <reaction evidence="1">
        <text>ATP + protein L-histidine = ADP + protein N-phospho-L-histidine.</text>
        <dbReference type="EC" id="2.7.13.3"/>
    </reaction>
</comment>
<keyword evidence="13" id="KW-0902">Two-component regulatory system</keyword>
<dbReference type="Pfam" id="PF00512">
    <property type="entry name" value="HisKA"/>
    <property type="match status" value="1"/>
</dbReference>
<keyword evidence="20" id="KW-1185">Reference proteome</keyword>
<evidence type="ECO:0000256" key="17">
    <source>
        <dbReference type="SAM" id="Phobius"/>
    </source>
</evidence>
<dbReference type="SUPFAM" id="SSF47384">
    <property type="entry name" value="Homodimeric domain of signal transducing histidine kinase"/>
    <property type="match status" value="1"/>
</dbReference>
<organism evidence="19 20">
    <name type="scientific">Shewanella atlantica</name>
    <dbReference type="NCBI Taxonomy" id="271099"/>
    <lineage>
        <taxon>Bacteria</taxon>
        <taxon>Pseudomonadati</taxon>
        <taxon>Pseudomonadota</taxon>
        <taxon>Gammaproteobacteria</taxon>
        <taxon>Alteromonadales</taxon>
        <taxon>Shewanellaceae</taxon>
        <taxon>Shewanella</taxon>
    </lineage>
</organism>
<keyword evidence="10 19" id="KW-0418">Kinase</keyword>
<evidence type="ECO:0000256" key="6">
    <source>
        <dbReference type="ARBA" id="ARBA00022553"/>
    </source>
</evidence>
<evidence type="ECO:0000256" key="5">
    <source>
        <dbReference type="ARBA" id="ARBA00022519"/>
    </source>
</evidence>
<evidence type="ECO:0000256" key="15">
    <source>
        <dbReference type="ARBA" id="ARBA00073143"/>
    </source>
</evidence>
<dbReference type="InterPro" id="IPR003661">
    <property type="entry name" value="HisK_dim/P_dom"/>
</dbReference>
<sequence length="616" mass="69096">MAFTIKTKKYLLTSVILLTGLAFTLKATHWLHLNKGYTQTAQKSKQQMTELINFLDGSLSRYESIPHVLSTNPLLKNALLNQNNSDSIQALNLYLEEVQHITESLDIYLIDTSGVAISASNWQKNYSFIGKDFSFRPYYQEAISGRLGRYYAVGTSSNKRGFYFSYPIYNQSIILGAIVVKVDITEIEQQSTGIARAGGYEFAISDPDNIIFLSSINSWRLNSLSPIGQTRQYAIGESKRYANRVINELAIKPSYDNSASKKQRIYAINSGKGVFDYMEIHQSMIKAGWNIHIMAPLSPTYSTLPAFMMLYATVYLLLALGALFAFEKRKSSLRIQQANDQLEQRVQARTQALQASNQKLNETQDELIQAAKLTVIGSLSASINHEINQPLAAIRSYAQNTQTLVSRNQLDHVSDNINTIISLTDRLAAIVGQFKNFTRKSQGDDSATNINQCIQDSLTIIQPEIDKQGIELILCANEIKCEVWGDNIRLQQVLVNLMSNAIVAMKHCIHKKLIVTTEQDTMLCIRIQDSGPGVRESQMEKIFEPYYTTSERQGLGLGLSISRRIIESMQGNITVSNAHLSGAIFEITLPIYLHGTSLKSANGQQEAFSDEYHQFR</sequence>
<dbReference type="GO" id="GO:0005524">
    <property type="term" value="F:ATP binding"/>
    <property type="evidence" value="ECO:0007669"/>
    <property type="project" value="UniProtKB-KW"/>
</dbReference>
<accession>A0A3S0IF31</accession>
<gene>
    <name evidence="19" type="ORF">EKG39_08810</name>
</gene>
<proteinExistence type="predicted"/>
<dbReference type="Pfam" id="PF02518">
    <property type="entry name" value="HATPase_c"/>
    <property type="match status" value="1"/>
</dbReference>